<evidence type="ECO:0000313" key="3">
    <source>
        <dbReference type="Proteomes" id="UP000018888"/>
    </source>
</evidence>
<protein>
    <recommendedName>
        <fullName evidence="4">Ion transport domain-containing protein</fullName>
    </recommendedName>
</protein>
<comment type="caution">
    <text evidence="2">The sequence shown here is derived from an EMBL/GenBank/DDBJ whole genome shotgun (WGS) entry which is preliminary data.</text>
</comment>
<feature type="transmembrane region" description="Helical" evidence="1">
    <location>
        <begin position="795"/>
        <end position="817"/>
    </location>
</feature>
<reference evidence="2 3" key="1">
    <citation type="journal article" date="2013" name="Proc. Natl. Acad. Sci. U.S.A.">
        <title>Genome of an arbuscular mycorrhizal fungus provides insight into the oldest plant symbiosis.</title>
        <authorList>
            <person name="Tisserant E."/>
            <person name="Malbreil M."/>
            <person name="Kuo A."/>
            <person name="Kohler A."/>
            <person name="Symeonidi A."/>
            <person name="Balestrini R."/>
            <person name="Charron P."/>
            <person name="Duensing N."/>
            <person name="Frei Dit Frey N."/>
            <person name="Gianinazzi-Pearson V."/>
            <person name="Gilbert L.B."/>
            <person name="Handa Y."/>
            <person name="Herr J.R."/>
            <person name="Hijri M."/>
            <person name="Koul R."/>
            <person name="Kawaguchi M."/>
            <person name="Krajinski F."/>
            <person name="Lammers P.J."/>
            <person name="Masclaux F.G."/>
            <person name="Murat C."/>
            <person name="Morin E."/>
            <person name="Ndikumana S."/>
            <person name="Pagni M."/>
            <person name="Petitpierre D."/>
            <person name="Requena N."/>
            <person name="Rosikiewicz P."/>
            <person name="Riley R."/>
            <person name="Saito K."/>
            <person name="San Clemente H."/>
            <person name="Shapiro H."/>
            <person name="van Tuinen D."/>
            <person name="Becard G."/>
            <person name="Bonfante P."/>
            <person name="Paszkowski U."/>
            <person name="Shachar-Hill Y.Y."/>
            <person name="Tuskan G.A."/>
            <person name="Young P.W."/>
            <person name="Sanders I.R."/>
            <person name="Henrissat B."/>
            <person name="Rensing S.A."/>
            <person name="Grigoriev I.V."/>
            <person name="Corradi N."/>
            <person name="Roux C."/>
            <person name="Martin F."/>
        </authorList>
    </citation>
    <scope>NUCLEOTIDE SEQUENCE [LARGE SCALE GENOMIC DNA]</scope>
    <source>
        <strain evidence="2 3">DAOM 197198</strain>
    </source>
</reference>
<keyword evidence="1" id="KW-0472">Membrane</keyword>
<evidence type="ECO:0000256" key="1">
    <source>
        <dbReference type="SAM" id="Phobius"/>
    </source>
</evidence>
<evidence type="ECO:0000313" key="2">
    <source>
        <dbReference type="EMBL" id="POG63191.1"/>
    </source>
</evidence>
<feature type="transmembrane region" description="Helical" evidence="1">
    <location>
        <begin position="824"/>
        <end position="846"/>
    </location>
</feature>
<feature type="transmembrane region" description="Helical" evidence="1">
    <location>
        <begin position="896"/>
        <end position="917"/>
    </location>
</feature>
<dbReference type="Proteomes" id="UP000018888">
    <property type="component" value="Unassembled WGS sequence"/>
</dbReference>
<keyword evidence="1" id="KW-0812">Transmembrane</keyword>
<name>A0A2P4PCS5_RHIID</name>
<keyword evidence="3" id="KW-1185">Reference proteome</keyword>
<dbReference type="VEuPathDB" id="FungiDB:RhiirFUN_001820"/>
<dbReference type="AlphaFoldDB" id="A0A2P4PCS5"/>
<organism evidence="2 3">
    <name type="scientific">Rhizophagus irregularis (strain DAOM 181602 / DAOM 197198 / MUCL 43194)</name>
    <name type="common">Arbuscular mycorrhizal fungus</name>
    <name type="synonym">Glomus intraradices</name>
    <dbReference type="NCBI Taxonomy" id="747089"/>
    <lineage>
        <taxon>Eukaryota</taxon>
        <taxon>Fungi</taxon>
        <taxon>Fungi incertae sedis</taxon>
        <taxon>Mucoromycota</taxon>
        <taxon>Glomeromycotina</taxon>
        <taxon>Glomeromycetes</taxon>
        <taxon>Glomerales</taxon>
        <taxon>Glomeraceae</taxon>
        <taxon>Rhizophagus</taxon>
    </lineage>
</organism>
<dbReference type="EMBL" id="AUPC02000274">
    <property type="protein sequence ID" value="POG63191.1"/>
    <property type="molecule type" value="Genomic_DNA"/>
</dbReference>
<keyword evidence="1" id="KW-1133">Transmembrane helix</keyword>
<accession>A0A2P4PCS5</accession>
<evidence type="ECO:0008006" key="4">
    <source>
        <dbReference type="Google" id="ProtNLM"/>
    </source>
</evidence>
<sequence>MVETEPDTYGEKIDYVAISPDGSIVANFNPYSSSISITKVVTSETMTNEAVTIEMSSGIEKHNKTEIGFDKRIFKDKNSLNIIRWSLAVSDVIDNDIDVKQCRLSSTSSEGMIKLFMFSFNNNDDTEDISPINYFSGIVNFLKHSKNSLKNSATLICTDYMKIQKIKIKLFPKRIHCGLHKNVSVSNDGTYLLPENLFKKLEYVKDEKCIWEYLLKSMYQEFLISVTYNQQKINIEIYDINNLQLVNVFYSHCNKECLISNDNKPGIFAISMDSRLFAYSYGDNIITIYLMESGLEVVTKRFNDICEIKFLEFIEDDKKLLIIEQSDVKFYTWLISGCLDDYFPITGKTLPDSDISLSKYNTFKKANGTIVFHNKDEGQSKVVNKIENIDRTTIGESDVEIDEYECNSYDLEPWNITNVTETETVRGSFLKNDKRFLLIIGHNSIQLWKSKYIKFADFNDFNNFENSDLVYILISDKIKPTTKAKFIIDDMDTVITHACKSLAYLYKRTKGINYKEKHQKFEKFVNIITNIIEDFIKRYPDNWRLMEVQYPLMAYLIYSRSFSLIKYILFGINDQSNSHTEKLHKPANYNNPKLSILNDLHEYLELKNEKDKPANDLELALKLKDEPTDDELALEIHQGRNAIILAYLLEYYFENSMTHIGWMINVTTILPELFNNKYYADLMNLLLCKPCFGEMKYNFPIKRFRALSVCQDTLKVYVPLTNLISTNSLDPILYDKMSKDILPDIHMVPFINFTTHNDNIKTERKLIIRNFLRDIFFPPAIEASINSRWYQAMAYWIRPLGFYTMFLILFTTIPQFYLINGDKILVGIFYYFGSIILGIIFFSLYLTTEYDEVDEVFIYLNSITLFILWIEMLLWLRLFSIVAINIFIFGNIFKKIIPFFAFLFFLIFAFSDTMYSLGDLVKQKLVDEKQDNDTFNLSSIWEYTLYMYYLNTASFSDFKDIDSWQIKLFFLVANIILVLVLMNMIIALMNDTFNKAKEDSNLGILMYRKELIDDFEKLDIPYNKLYDSPYICYLQDPQLMKKWMEKSKELGKIKLYSLFEESVDKENITYDKDNMASWYELILSNKNQKSTLSTSDHMTLWF</sequence>
<reference evidence="2 3" key="2">
    <citation type="journal article" date="2018" name="New Phytol.">
        <title>High intraspecific genome diversity in the model arbuscular mycorrhizal symbiont Rhizophagus irregularis.</title>
        <authorList>
            <person name="Chen E.C.H."/>
            <person name="Morin E."/>
            <person name="Beaudet D."/>
            <person name="Noel J."/>
            <person name="Yildirir G."/>
            <person name="Ndikumana S."/>
            <person name="Charron P."/>
            <person name="St-Onge C."/>
            <person name="Giorgi J."/>
            <person name="Kruger M."/>
            <person name="Marton T."/>
            <person name="Ropars J."/>
            <person name="Grigoriev I.V."/>
            <person name="Hainaut M."/>
            <person name="Henrissat B."/>
            <person name="Roux C."/>
            <person name="Martin F."/>
            <person name="Corradi N."/>
        </authorList>
    </citation>
    <scope>NUCLEOTIDE SEQUENCE [LARGE SCALE GENOMIC DNA]</scope>
    <source>
        <strain evidence="2 3">DAOM 197198</strain>
    </source>
</reference>
<feature type="transmembrane region" description="Helical" evidence="1">
    <location>
        <begin position="968"/>
        <end position="988"/>
    </location>
</feature>
<proteinExistence type="predicted"/>
<dbReference type="SUPFAM" id="SSF82171">
    <property type="entry name" value="DPP6 N-terminal domain-like"/>
    <property type="match status" value="1"/>
</dbReference>
<feature type="transmembrane region" description="Helical" evidence="1">
    <location>
        <begin position="866"/>
        <end position="889"/>
    </location>
</feature>
<gene>
    <name evidence="2" type="ORF">GLOIN_2v1784346</name>
</gene>